<dbReference type="Proteomes" id="UP000193240">
    <property type="component" value="Unassembled WGS sequence"/>
</dbReference>
<proteinExistence type="predicted"/>
<gene>
    <name evidence="2" type="ORF">B5807_05591</name>
</gene>
<dbReference type="AlphaFoldDB" id="A0A1Y2M066"/>
<accession>A0A1Y2M066</accession>
<dbReference type="InParanoid" id="A0A1Y2M066"/>
<name>A0A1Y2M066_EPING</name>
<sequence>MLLPVEAIVGIVGVTIAVPPMIYALKQLSTRFFTNAPEKADDVEALLGANSTTQAAVTVEMH</sequence>
<keyword evidence="1" id="KW-0472">Membrane</keyword>
<keyword evidence="1" id="KW-0812">Transmembrane</keyword>
<dbReference type="EMBL" id="KZ107844">
    <property type="protein sequence ID" value="OSS49372.1"/>
    <property type="molecule type" value="Genomic_DNA"/>
</dbReference>
<organism evidence="2 3">
    <name type="scientific">Epicoccum nigrum</name>
    <name type="common">Soil fungus</name>
    <name type="synonym">Epicoccum purpurascens</name>
    <dbReference type="NCBI Taxonomy" id="105696"/>
    <lineage>
        <taxon>Eukaryota</taxon>
        <taxon>Fungi</taxon>
        <taxon>Dikarya</taxon>
        <taxon>Ascomycota</taxon>
        <taxon>Pezizomycotina</taxon>
        <taxon>Dothideomycetes</taxon>
        <taxon>Pleosporomycetidae</taxon>
        <taxon>Pleosporales</taxon>
        <taxon>Pleosporineae</taxon>
        <taxon>Didymellaceae</taxon>
        <taxon>Epicoccum</taxon>
    </lineage>
</organism>
<keyword evidence="3" id="KW-1185">Reference proteome</keyword>
<evidence type="ECO:0000313" key="3">
    <source>
        <dbReference type="Proteomes" id="UP000193240"/>
    </source>
</evidence>
<keyword evidence="1" id="KW-1133">Transmembrane helix</keyword>
<feature type="transmembrane region" description="Helical" evidence="1">
    <location>
        <begin position="6"/>
        <end position="25"/>
    </location>
</feature>
<evidence type="ECO:0000313" key="2">
    <source>
        <dbReference type="EMBL" id="OSS49372.1"/>
    </source>
</evidence>
<reference evidence="2 3" key="1">
    <citation type="journal article" date="2017" name="Genome Announc.">
        <title>Genome sequence of the saprophytic ascomycete Epicoccum nigrum ICMP 19927 strain isolated from New Zealand.</title>
        <authorList>
            <person name="Fokin M."/>
            <person name="Fleetwood D."/>
            <person name="Weir B.S."/>
            <person name="Villas-Boas S.G."/>
        </authorList>
    </citation>
    <scope>NUCLEOTIDE SEQUENCE [LARGE SCALE GENOMIC DNA]</scope>
    <source>
        <strain evidence="2 3">ICMP 19927</strain>
    </source>
</reference>
<evidence type="ECO:0000256" key="1">
    <source>
        <dbReference type="SAM" id="Phobius"/>
    </source>
</evidence>
<protein>
    <submittedName>
        <fullName evidence="2">Uncharacterized protein</fullName>
    </submittedName>
</protein>